<dbReference type="AlphaFoldDB" id="A0A2T1GF66"/>
<feature type="region of interest" description="Disordered" evidence="1">
    <location>
        <begin position="344"/>
        <end position="366"/>
    </location>
</feature>
<comment type="caution">
    <text evidence="2">The sequence shown here is derived from an EMBL/GenBank/DDBJ whole genome shotgun (WGS) entry which is preliminary data.</text>
</comment>
<evidence type="ECO:0000313" key="2">
    <source>
        <dbReference type="EMBL" id="PSB56221.1"/>
    </source>
</evidence>
<proteinExistence type="predicted"/>
<dbReference type="EMBL" id="PVWO01000138">
    <property type="protein sequence ID" value="PSB56221.1"/>
    <property type="molecule type" value="Genomic_DNA"/>
</dbReference>
<sequence length="366" mass="39938">MSSEQTATNKIADPLAPLAKKLRTTIGIVGSEKGGLGKTIAGLTIAEQLTAANHPFFLIDADASIPNVGLTYRKDLYQGFRQEAGLKDVKLIPSIYDAPSGDRNAVATLTEQIVFSGNANDYFKADRIFDLARTQDVLIVLPSQVAAYLNRWIDQNDVVGMLADPDNTIDIVYYFITNGTPESLDLFIESVERFNGKIPHVLVKNLGAPTNIRWDRGFDPDGRVQTVLDKYGFQSIFFPEMIVAPEDKNKILSEYIPFGEAIDSEWIPFSSKRRLTKWLREATQALASTGLIPYHPKYMPEVVVIDRVSAPQGGRDEAAKAAANQAEAVKVVDAEADKTAKAAKAEAGKAAKVAKAEAPKDLDPAN</sequence>
<protein>
    <submittedName>
        <fullName evidence="2">Cobalamin biosynthesis protein CobQ</fullName>
    </submittedName>
</protein>
<dbReference type="Proteomes" id="UP000238937">
    <property type="component" value="Unassembled WGS sequence"/>
</dbReference>
<reference evidence="2 3" key="1">
    <citation type="submission" date="2018-03" db="EMBL/GenBank/DDBJ databases">
        <title>The ancient ancestry and fast evolution of plastids.</title>
        <authorList>
            <person name="Moore K.R."/>
            <person name="Magnabosco C."/>
            <person name="Momper L."/>
            <person name="Gold D.A."/>
            <person name="Bosak T."/>
            <person name="Fournier G.P."/>
        </authorList>
    </citation>
    <scope>NUCLEOTIDE SEQUENCE [LARGE SCALE GENOMIC DNA]</scope>
    <source>
        <strain evidence="2 3">CCALA 037</strain>
    </source>
</reference>
<organism evidence="2 3">
    <name type="scientific">Chamaesiphon polymorphus CCALA 037</name>
    <dbReference type="NCBI Taxonomy" id="2107692"/>
    <lineage>
        <taxon>Bacteria</taxon>
        <taxon>Bacillati</taxon>
        <taxon>Cyanobacteriota</taxon>
        <taxon>Cyanophyceae</taxon>
        <taxon>Gomontiellales</taxon>
        <taxon>Chamaesiphonaceae</taxon>
        <taxon>Chamaesiphon</taxon>
    </lineage>
</organism>
<name>A0A2T1GF66_9CYAN</name>
<accession>A0A2T1GF66</accession>
<evidence type="ECO:0000313" key="3">
    <source>
        <dbReference type="Proteomes" id="UP000238937"/>
    </source>
</evidence>
<dbReference type="OrthoDB" id="200044at2"/>
<evidence type="ECO:0000256" key="1">
    <source>
        <dbReference type="SAM" id="MobiDB-lite"/>
    </source>
</evidence>
<keyword evidence="3" id="KW-1185">Reference proteome</keyword>
<dbReference type="RefSeq" id="WP_106304963.1">
    <property type="nucleotide sequence ID" value="NZ_PVWO01000138.1"/>
</dbReference>
<gene>
    <name evidence="2" type="ORF">C7B77_12550</name>
</gene>